<feature type="region of interest" description="Disordered" evidence="1">
    <location>
        <begin position="917"/>
        <end position="942"/>
    </location>
</feature>
<comment type="caution">
    <text evidence="3">The sequence shown here is derived from an EMBL/GenBank/DDBJ whole genome shotgun (WGS) entry which is preliminary data.</text>
</comment>
<dbReference type="AlphaFoldDB" id="A0AAD6VA56"/>
<feature type="compositionally biased region" description="Low complexity" evidence="1">
    <location>
        <begin position="919"/>
        <end position="933"/>
    </location>
</feature>
<reference evidence="3" key="1">
    <citation type="submission" date="2023-03" db="EMBL/GenBank/DDBJ databases">
        <title>Massive genome expansion in bonnet fungi (Mycena s.s.) driven by repeated elements and novel gene families across ecological guilds.</title>
        <authorList>
            <consortium name="Lawrence Berkeley National Laboratory"/>
            <person name="Harder C.B."/>
            <person name="Miyauchi S."/>
            <person name="Viragh M."/>
            <person name="Kuo A."/>
            <person name="Thoen E."/>
            <person name="Andreopoulos B."/>
            <person name="Lu D."/>
            <person name="Skrede I."/>
            <person name="Drula E."/>
            <person name="Henrissat B."/>
            <person name="Morin E."/>
            <person name="Kohler A."/>
            <person name="Barry K."/>
            <person name="LaButti K."/>
            <person name="Morin E."/>
            <person name="Salamov A."/>
            <person name="Lipzen A."/>
            <person name="Mereny Z."/>
            <person name="Hegedus B."/>
            <person name="Baldrian P."/>
            <person name="Stursova M."/>
            <person name="Weitz H."/>
            <person name="Taylor A."/>
            <person name="Grigoriev I.V."/>
            <person name="Nagy L.G."/>
            <person name="Martin F."/>
            <person name="Kauserud H."/>
        </authorList>
    </citation>
    <scope>NUCLEOTIDE SEQUENCE</scope>
    <source>
        <strain evidence="3">9144</strain>
    </source>
</reference>
<feature type="compositionally biased region" description="Low complexity" evidence="1">
    <location>
        <begin position="28"/>
        <end position="43"/>
    </location>
</feature>
<organism evidence="3 4">
    <name type="scientific">Mycena pura</name>
    <dbReference type="NCBI Taxonomy" id="153505"/>
    <lineage>
        <taxon>Eukaryota</taxon>
        <taxon>Fungi</taxon>
        <taxon>Dikarya</taxon>
        <taxon>Basidiomycota</taxon>
        <taxon>Agaricomycotina</taxon>
        <taxon>Agaricomycetes</taxon>
        <taxon>Agaricomycetidae</taxon>
        <taxon>Agaricales</taxon>
        <taxon>Marasmiineae</taxon>
        <taxon>Mycenaceae</taxon>
        <taxon>Mycena</taxon>
    </lineage>
</organism>
<dbReference type="InterPro" id="IPR046496">
    <property type="entry name" value="DUF6589"/>
</dbReference>
<dbReference type="Proteomes" id="UP001219525">
    <property type="component" value="Unassembled WGS sequence"/>
</dbReference>
<evidence type="ECO:0000259" key="2">
    <source>
        <dbReference type="Pfam" id="PF20231"/>
    </source>
</evidence>
<keyword evidence="4" id="KW-1185">Reference proteome</keyword>
<accession>A0AAD6VA56</accession>
<feature type="domain" description="DUF6589" evidence="2">
    <location>
        <begin position="440"/>
        <end position="842"/>
    </location>
</feature>
<evidence type="ECO:0000256" key="1">
    <source>
        <dbReference type="SAM" id="MobiDB-lite"/>
    </source>
</evidence>
<dbReference type="Pfam" id="PF20231">
    <property type="entry name" value="DUF6589"/>
    <property type="match status" value="1"/>
</dbReference>
<protein>
    <recommendedName>
        <fullName evidence="2">DUF6589 domain-containing protein</fullName>
    </recommendedName>
</protein>
<name>A0AAD6VA56_9AGAR</name>
<evidence type="ECO:0000313" key="4">
    <source>
        <dbReference type="Proteomes" id="UP001219525"/>
    </source>
</evidence>
<evidence type="ECO:0000313" key="3">
    <source>
        <dbReference type="EMBL" id="KAJ7201308.1"/>
    </source>
</evidence>
<feature type="region of interest" description="Disordered" evidence="1">
    <location>
        <begin position="996"/>
        <end position="1033"/>
    </location>
</feature>
<dbReference type="EMBL" id="JARJCW010000059">
    <property type="protein sequence ID" value="KAJ7201308.1"/>
    <property type="molecule type" value="Genomic_DNA"/>
</dbReference>
<gene>
    <name evidence="3" type="ORF">GGX14DRAFT_571427</name>
</gene>
<feature type="compositionally biased region" description="Polar residues" evidence="1">
    <location>
        <begin position="44"/>
        <end position="67"/>
    </location>
</feature>
<proteinExistence type="predicted"/>
<feature type="region of interest" description="Disordered" evidence="1">
    <location>
        <begin position="1"/>
        <end position="81"/>
    </location>
</feature>
<sequence length="1033" mass="114299">MPSLRRRAIVSSDDEPNDVPDSTTPEFVSAQRVESAVRSSVSSLPATPTQWPRTSRNETLPGSSPILSSPEGPAEALPPLSSDGLVYTSPIKGTKNERKAIAYAKGVRKRFVTQAAAAAAAPTKEDIMDDILDQLVDKGLLFGDLMLYVFDPIYKQGQTRWQGFFRRPGLATKILDFWVSRENSETAHAEVGDWAVEYVAERVRKEAKEITELKALQSGGTTVSGDYVDGFSMKKMSDFLHTHAKTAMKVINAFATSNRNVRNNFPARVEKRALILTSTALALLREYSYRNNFFGRIMSLYFYASGAQRQTISVLSHLGISESYQNLVRRAKFLINRRARNVDPEDPLPTGPTSTPVNIDTLYIPPDPLLSGSMRNMACAVAATGLYAASYDNINMVFRAAEQVLGKTDSQENGTCATIWPLWKAALEDMRIKDFYSAFNKAPPLSIKDILLSAPEAELMDKCLRHCILRIIVDHGGEKFEKFRTALDNTLPVTADKIDLHKTPLHPLPAWNIDQSTIIGNEEVVDAIHDELKVKELSHWQQAVKFFAGDQLTIARLRSLLSIRAGHEGGYSGFGWGVWMPGLFHGKIADMHGFFVTHWGVPHRGTRNPVLSSLPPFRTCHDLVFVSLYARILHCLLLVTGAATLDACADSIQSFEELEAYAQAIQKKYANASVVSDLRWERNMADGSEGTVPGDQIFENACLLLRDALVSREFTDSIKAGDSGRVVLVLKVLALSYRGNGRTKYAYEMMHLIHNLTHVWSPAIRKIVLNNWLLNPTGNPFSWVEADLMQEHMNYWIKTIYQAHGSGASWEWLEMIAPCIGVLRRLSTSIRQVLGSDQGTKHKPAGLKEDITLLMESLAEHEVYQVKGRVFAEGDGFPTPDIISSGAQQLTDSSSNPLTEYNTMFSRLQSRLQLKPLVGGDSESGGSHSGGSSQLSTPPIPLPIPVATVAAAVAVTPENSDDEEETHNNKLQSALEQMMDEEEEPTLTRNTAADVALDMDGGDDGFLFPPEDEEDFYVDDGAIDHSEDDYVED</sequence>